<organism evidence="4 5">
    <name type="scientific">Achromobacter kerstersii</name>
    <dbReference type="NCBI Taxonomy" id="1353890"/>
    <lineage>
        <taxon>Bacteria</taxon>
        <taxon>Pseudomonadati</taxon>
        <taxon>Pseudomonadota</taxon>
        <taxon>Betaproteobacteria</taxon>
        <taxon>Burkholderiales</taxon>
        <taxon>Alcaligenaceae</taxon>
        <taxon>Achromobacter</taxon>
    </lineage>
</organism>
<dbReference type="Pfam" id="PF06863">
    <property type="entry name" value="DUF1254"/>
    <property type="match status" value="1"/>
</dbReference>
<feature type="chain" id="PRO_5028955937" description="Cell envelope protein" evidence="1">
    <location>
        <begin position="27"/>
        <end position="473"/>
    </location>
</feature>
<evidence type="ECO:0000256" key="1">
    <source>
        <dbReference type="SAM" id="SignalP"/>
    </source>
</evidence>
<reference evidence="4 5" key="1">
    <citation type="submission" date="2020-04" db="EMBL/GenBank/DDBJ databases">
        <authorList>
            <person name="De Canck E."/>
        </authorList>
    </citation>
    <scope>NUCLEOTIDE SEQUENCE [LARGE SCALE GENOMIC DNA]</scope>
    <source>
        <strain evidence="4 5">LMG 3441</strain>
    </source>
</reference>
<dbReference type="InterPro" id="IPR010621">
    <property type="entry name" value="DUF1214"/>
</dbReference>
<proteinExistence type="predicted"/>
<protein>
    <recommendedName>
        <fullName evidence="6">Cell envelope protein</fullName>
    </recommendedName>
</protein>
<evidence type="ECO:0000259" key="2">
    <source>
        <dbReference type="Pfam" id="PF06742"/>
    </source>
</evidence>
<dbReference type="RefSeq" id="WP_054427217.1">
    <property type="nucleotide sequence ID" value="NZ_CADIJQ010000004.1"/>
</dbReference>
<dbReference type="PROSITE" id="PS51257">
    <property type="entry name" value="PROKAR_LIPOPROTEIN"/>
    <property type="match status" value="1"/>
</dbReference>
<evidence type="ECO:0000259" key="3">
    <source>
        <dbReference type="Pfam" id="PF06863"/>
    </source>
</evidence>
<dbReference type="Pfam" id="PF06742">
    <property type="entry name" value="DUF1214"/>
    <property type="match status" value="1"/>
</dbReference>
<feature type="signal peptide" evidence="1">
    <location>
        <begin position="1"/>
        <end position="26"/>
    </location>
</feature>
<feature type="domain" description="DUF1214" evidence="2">
    <location>
        <begin position="339"/>
        <end position="450"/>
    </location>
</feature>
<dbReference type="PANTHER" id="PTHR36509">
    <property type="entry name" value="BLL3101 PROTEIN"/>
    <property type="match status" value="1"/>
</dbReference>
<dbReference type="InterPro" id="IPR037049">
    <property type="entry name" value="DUF1214_C_sf"/>
</dbReference>
<dbReference type="Proteomes" id="UP000494269">
    <property type="component" value="Unassembled WGS sequence"/>
</dbReference>
<keyword evidence="5" id="KW-1185">Reference proteome</keyword>
<evidence type="ECO:0000313" key="4">
    <source>
        <dbReference type="EMBL" id="CAB3710637.1"/>
    </source>
</evidence>
<dbReference type="SUPFAM" id="SSF160935">
    <property type="entry name" value="VPA0735-like"/>
    <property type="match status" value="1"/>
</dbReference>
<name>A0A6S7A4R3_9BURK</name>
<dbReference type="InterPro" id="IPR010679">
    <property type="entry name" value="DUF1254"/>
</dbReference>
<dbReference type="Gene3D" id="2.60.40.1610">
    <property type="entry name" value="Domain of unknown function DUF1254"/>
    <property type="match status" value="1"/>
</dbReference>
<sequence length="473" mass="52068">MDIKLPKALCHAMLVIASFTSSYACAEISPSETRAIAEEGYIYGLPIVMNYAIMYEYAVDRNSSQYKAPFNQIRSLHHVANYKDTAIISPNSDTPYSMMFMDLRSEPIVLSVPAVKMPRYYSVQLIDGNTYNFGYIGSRSTGDEAGDYMIAGPNWNGDIPPSVRKVFRSATQLPFAVFRTQLFNPADMPNVEAIQSGYKAQPLSAYLKQPAPPAAPAIAFPRINNDLAKTDFFTYLGFALQFSPAAPDEVAIRAKLALLGIGADKKFSFEELSAEQKSAVAQGIQDGHAKVENAIKDLGTKVNGWNIVGAGGDRAFYHGDWLKRAAVAQAGIYANDAEEATYPLTTTLPNGEPLDGSKHNYTITFRDGQLPPVNAFWSVTMYDGKTQLLIENSIDRYLINSPMLSSMTKEADGSLTLYLQKASPGADKENNWLPAPNDLMYLVMRLYWPRTDSPSILPPGKGTWSPPQIVKVM</sequence>
<dbReference type="PANTHER" id="PTHR36509:SF2">
    <property type="entry name" value="BLL3101 PROTEIN"/>
    <property type="match status" value="1"/>
</dbReference>
<gene>
    <name evidence="4" type="ORF">LMG3441_03106</name>
</gene>
<feature type="domain" description="DUF1254" evidence="3">
    <location>
        <begin position="70"/>
        <end position="202"/>
    </location>
</feature>
<dbReference type="InterPro" id="IPR037050">
    <property type="entry name" value="DUF1254_sf"/>
</dbReference>
<dbReference type="EMBL" id="CADIJQ010000004">
    <property type="protein sequence ID" value="CAB3710637.1"/>
    <property type="molecule type" value="Genomic_DNA"/>
</dbReference>
<evidence type="ECO:0000313" key="5">
    <source>
        <dbReference type="Proteomes" id="UP000494269"/>
    </source>
</evidence>
<accession>A0A6S7A4R3</accession>
<evidence type="ECO:0008006" key="6">
    <source>
        <dbReference type="Google" id="ProtNLM"/>
    </source>
</evidence>
<dbReference type="Gene3D" id="2.60.120.600">
    <property type="entry name" value="Domain of unknown function DUF1214, C-terminal domain"/>
    <property type="match status" value="1"/>
</dbReference>
<keyword evidence="1" id="KW-0732">Signal</keyword>
<dbReference type="AlphaFoldDB" id="A0A6S7A4R3"/>